<proteinExistence type="inferred from homology"/>
<dbReference type="PANTHER" id="PTHR33337:SF39">
    <property type="entry name" value="DUF636 DOMAIN PROTEIN (AFU_ORTHOLOGUE AFUA_6G11530)"/>
    <property type="match status" value="1"/>
</dbReference>
<evidence type="ECO:0000256" key="4">
    <source>
        <dbReference type="ARBA" id="ARBA00023239"/>
    </source>
</evidence>
<dbReference type="AlphaFoldDB" id="A0A8H4VHD9"/>
<feature type="domain" description="CENP-V/GFA" evidence="5">
    <location>
        <begin position="14"/>
        <end position="125"/>
    </location>
</feature>
<keyword evidence="2" id="KW-0479">Metal-binding</keyword>
<evidence type="ECO:0000259" key="5">
    <source>
        <dbReference type="PROSITE" id="PS51891"/>
    </source>
</evidence>
<dbReference type="Proteomes" id="UP000521872">
    <property type="component" value="Unassembled WGS sequence"/>
</dbReference>
<keyword evidence="4" id="KW-0456">Lyase</keyword>
<protein>
    <recommendedName>
        <fullName evidence="5">CENP-V/GFA domain-containing protein</fullName>
    </recommendedName>
</protein>
<dbReference type="PROSITE" id="PS51891">
    <property type="entry name" value="CENP_V_GFA"/>
    <property type="match status" value="1"/>
</dbReference>
<keyword evidence="3" id="KW-0862">Zinc</keyword>
<evidence type="ECO:0000256" key="2">
    <source>
        <dbReference type="ARBA" id="ARBA00022723"/>
    </source>
</evidence>
<evidence type="ECO:0000256" key="1">
    <source>
        <dbReference type="ARBA" id="ARBA00005495"/>
    </source>
</evidence>
<accession>A0A8H4VHD9</accession>
<dbReference type="SUPFAM" id="SSF51316">
    <property type="entry name" value="Mss4-like"/>
    <property type="match status" value="1"/>
</dbReference>
<gene>
    <name evidence="6" type="ORF">D9613_012058</name>
</gene>
<organism evidence="6 7">
    <name type="scientific">Agrocybe pediades</name>
    <dbReference type="NCBI Taxonomy" id="84607"/>
    <lineage>
        <taxon>Eukaryota</taxon>
        <taxon>Fungi</taxon>
        <taxon>Dikarya</taxon>
        <taxon>Basidiomycota</taxon>
        <taxon>Agaricomycotina</taxon>
        <taxon>Agaricomycetes</taxon>
        <taxon>Agaricomycetidae</taxon>
        <taxon>Agaricales</taxon>
        <taxon>Agaricineae</taxon>
        <taxon>Strophariaceae</taxon>
        <taxon>Agrocybe</taxon>
    </lineage>
</organism>
<evidence type="ECO:0000256" key="3">
    <source>
        <dbReference type="ARBA" id="ARBA00022833"/>
    </source>
</evidence>
<evidence type="ECO:0000313" key="6">
    <source>
        <dbReference type="EMBL" id="KAF4609776.1"/>
    </source>
</evidence>
<dbReference type="GO" id="GO:0016846">
    <property type="term" value="F:carbon-sulfur lyase activity"/>
    <property type="evidence" value="ECO:0007669"/>
    <property type="project" value="InterPro"/>
</dbReference>
<dbReference type="Pfam" id="PF04828">
    <property type="entry name" value="GFA"/>
    <property type="match status" value="1"/>
</dbReference>
<keyword evidence="7" id="KW-1185">Reference proteome</keyword>
<dbReference type="Gene3D" id="3.90.1590.10">
    <property type="entry name" value="glutathione-dependent formaldehyde- activating enzyme (gfa)"/>
    <property type="match status" value="1"/>
</dbReference>
<comment type="similarity">
    <text evidence="1">Belongs to the Gfa family.</text>
</comment>
<dbReference type="PANTHER" id="PTHR33337">
    <property type="entry name" value="GFA DOMAIN-CONTAINING PROTEIN"/>
    <property type="match status" value="1"/>
</dbReference>
<reference evidence="6 7" key="1">
    <citation type="submission" date="2019-12" db="EMBL/GenBank/DDBJ databases">
        <authorList>
            <person name="Floudas D."/>
            <person name="Bentzer J."/>
            <person name="Ahren D."/>
            <person name="Johansson T."/>
            <person name="Persson P."/>
            <person name="Tunlid A."/>
        </authorList>
    </citation>
    <scope>NUCLEOTIDE SEQUENCE [LARGE SCALE GENOMIC DNA]</scope>
    <source>
        <strain evidence="6 7">CBS 102.39</strain>
    </source>
</reference>
<name>A0A8H4VHD9_9AGAR</name>
<sequence length="155" mass="17287">MSSGSSSNASKTVWTGSCLCKAVKYTVTGDPLTFRVCHCENCRKATGSAFMSNLFYNADNIRVVQGEDKLKYYADPETWNGAPITRVFCSECGSNLFLHPSSKEAVATNTRVVTMGTIDGEVPWVPKTELWPELRRKWVHGIETRKKSRKSEAKL</sequence>
<dbReference type="GO" id="GO:0046872">
    <property type="term" value="F:metal ion binding"/>
    <property type="evidence" value="ECO:0007669"/>
    <property type="project" value="UniProtKB-KW"/>
</dbReference>
<evidence type="ECO:0000313" key="7">
    <source>
        <dbReference type="Proteomes" id="UP000521872"/>
    </source>
</evidence>
<dbReference type="InterPro" id="IPR011057">
    <property type="entry name" value="Mss4-like_sf"/>
</dbReference>
<dbReference type="InterPro" id="IPR006913">
    <property type="entry name" value="CENP-V/GFA"/>
</dbReference>
<comment type="caution">
    <text evidence="6">The sequence shown here is derived from an EMBL/GenBank/DDBJ whole genome shotgun (WGS) entry which is preliminary data.</text>
</comment>
<dbReference type="EMBL" id="JAACJL010000060">
    <property type="protein sequence ID" value="KAF4609776.1"/>
    <property type="molecule type" value="Genomic_DNA"/>
</dbReference>